<dbReference type="PRINTS" id="PR00080">
    <property type="entry name" value="SDRFAMILY"/>
</dbReference>
<dbReference type="PANTHER" id="PTHR42901:SF1">
    <property type="entry name" value="ALCOHOL DEHYDROGENASE"/>
    <property type="match status" value="1"/>
</dbReference>
<dbReference type="EMBL" id="UINC01001132">
    <property type="protein sequence ID" value="SUZ71774.1"/>
    <property type="molecule type" value="Genomic_DNA"/>
</dbReference>
<evidence type="ECO:0000313" key="3">
    <source>
        <dbReference type="EMBL" id="SUZ71774.1"/>
    </source>
</evidence>
<dbReference type="PROSITE" id="PS00061">
    <property type="entry name" value="ADH_SHORT"/>
    <property type="match status" value="1"/>
</dbReference>
<reference evidence="3" key="1">
    <citation type="submission" date="2018-05" db="EMBL/GenBank/DDBJ databases">
        <authorList>
            <person name="Lanie J.A."/>
            <person name="Ng W.-L."/>
            <person name="Kazmierczak K.M."/>
            <person name="Andrzejewski T.M."/>
            <person name="Davidsen T.M."/>
            <person name="Wayne K.J."/>
            <person name="Tettelin H."/>
            <person name="Glass J.I."/>
            <person name="Rusch D."/>
            <person name="Podicherti R."/>
            <person name="Tsui H.-C.T."/>
            <person name="Winkler M.E."/>
        </authorList>
    </citation>
    <scope>NUCLEOTIDE SEQUENCE</scope>
</reference>
<evidence type="ECO:0008006" key="4">
    <source>
        <dbReference type="Google" id="ProtNLM"/>
    </source>
</evidence>
<keyword evidence="2" id="KW-0560">Oxidoreductase</keyword>
<dbReference type="InterPro" id="IPR036291">
    <property type="entry name" value="NAD(P)-bd_dom_sf"/>
</dbReference>
<dbReference type="SUPFAM" id="SSF51735">
    <property type="entry name" value="NAD(P)-binding Rossmann-fold domains"/>
    <property type="match status" value="1"/>
</dbReference>
<dbReference type="AlphaFoldDB" id="A0A381PYN8"/>
<dbReference type="Gene3D" id="3.40.50.720">
    <property type="entry name" value="NAD(P)-binding Rossmann-like Domain"/>
    <property type="match status" value="1"/>
</dbReference>
<sequence length="240" mass="26395">MTSFKNQLIVVSGASSGIGLAMTKKLLNRGYSVLGIAKEYTEPMEEHENFQAITLDLADLDHLQSALAKIIKQISQPLRGLINNAGLGKMGYLEQLSVEDIRLVMNTNFLSHAIVTKCFLPLLKQQNNPVDILFTGSEAALQGARQGSIYCASKFAVRGFSQALREECAKSKVRVTIINPGAVRTPFFDNLHFQPGNSEENAIAPEDIAEVMMTVLKARPGTVIDEINLSPLVHVWQRKD</sequence>
<organism evidence="3">
    <name type="scientific">marine metagenome</name>
    <dbReference type="NCBI Taxonomy" id="408172"/>
    <lineage>
        <taxon>unclassified sequences</taxon>
        <taxon>metagenomes</taxon>
        <taxon>ecological metagenomes</taxon>
    </lineage>
</organism>
<proteinExistence type="inferred from homology"/>
<protein>
    <recommendedName>
        <fullName evidence="4">Short-chain dehydrogenase</fullName>
    </recommendedName>
</protein>
<dbReference type="InterPro" id="IPR002347">
    <property type="entry name" value="SDR_fam"/>
</dbReference>
<dbReference type="PANTHER" id="PTHR42901">
    <property type="entry name" value="ALCOHOL DEHYDROGENASE"/>
    <property type="match status" value="1"/>
</dbReference>
<evidence type="ECO:0000256" key="1">
    <source>
        <dbReference type="ARBA" id="ARBA00006484"/>
    </source>
</evidence>
<dbReference type="GO" id="GO:0016491">
    <property type="term" value="F:oxidoreductase activity"/>
    <property type="evidence" value="ECO:0007669"/>
    <property type="project" value="UniProtKB-KW"/>
</dbReference>
<evidence type="ECO:0000256" key="2">
    <source>
        <dbReference type="ARBA" id="ARBA00023002"/>
    </source>
</evidence>
<dbReference type="Pfam" id="PF00106">
    <property type="entry name" value="adh_short"/>
    <property type="match status" value="1"/>
</dbReference>
<dbReference type="PRINTS" id="PR00081">
    <property type="entry name" value="GDHRDH"/>
</dbReference>
<gene>
    <name evidence="3" type="ORF">METZ01_LOCUS24628</name>
</gene>
<dbReference type="InterPro" id="IPR020904">
    <property type="entry name" value="Sc_DH/Rdtase_CS"/>
</dbReference>
<name>A0A381PYN8_9ZZZZ</name>
<comment type="similarity">
    <text evidence="1">Belongs to the short-chain dehydrogenases/reductases (SDR) family.</text>
</comment>
<accession>A0A381PYN8</accession>